<sequence length="47" mass="5402">MAKKKTKTVKVTCTKCGRVVRVANSSRCHREELCYACIDNERKEDGR</sequence>
<dbReference type="AlphaFoldDB" id="A0A0F9AD70"/>
<reference evidence="1" key="1">
    <citation type="journal article" date="2015" name="Nature">
        <title>Complex archaea that bridge the gap between prokaryotes and eukaryotes.</title>
        <authorList>
            <person name="Spang A."/>
            <person name="Saw J.H."/>
            <person name="Jorgensen S.L."/>
            <person name="Zaremba-Niedzwiedzka K."/>
            <person name="Martijn J."/>
            <person name="Lind A.E."/>
            <person name="van Eijk R."/>
            <person name="Schleper C."/>
            <person name="Guy L."/>
            <person name="Ettema T.J."/>
        </authorList>
    </citation>
    <scope>NUCLEOTIDE SEQUENCE</scope>
</reference>
<gene>
    <name evidence="1" type="ORF">LCGC14_2926740</name>
</gene>
<comment type="caution">
    <text evidence="1">The sequence shown here is derived from an EMBL/GenBank/DDBJ whole genome shotgun (WGS) entry which is preliminary data.</text>
</comment>
<proteinExistence type="predicted"/>
<evidence type="ECO:0008006" key="2">
    <source>
        <dbReference type="Google" id="ProtNLM"/>
    </source>
</evidence>
<organism evidence="1">
    <name type="scientific">marine sediment metagenome</name>
    <dbReference type="NCBI Taxonomy" id="412755"/>
    <lineage>
        <taxon>unclassified sequences</taxon>
        <taxon>metagenomes</taxon>
        <taxon>ecological metagenomes</taxon>
    </lineage>
</organism>
<name>A0A0F9AD70_9ZZZZ</name>
<accession>A0A0F9AD70</accession>
<dbReference type="EMBL" id="LAZR01058309">
    <property type="protein sequence ID" value="KKK70166.1"/>
    <property type="molecule type" value="Genomic_DNA"/>
</dbReference>
<evidence type="ECO:0000313" key="1">
    <source>
        <dbReference type="EMBL" id="KKK70166.1"/>
    </source>
</evidence>
<protein>
    <recommendedName>
        <fullName evidence="2">B box-type domain-containing protein</fullName>
    </recommendedName>
</protein>